<protein>
    <recommendedName>
        <fullName evidence="2">Putative cytidine deaminase C-terminal domain-containing protein</fullName>
    </recommendedName>
</protein>
<organism evidence="4 6">
    <name type="scientific">Pseudomonas brassicae</name>
    <dbReference type="NCBI Taxonomy" id="2708063"/>
    <lineage>
        <taxon>Bacteria</taxon>
        <taxon>Pseudomonadati</taxon>
        <taxon>Pseudomonadota</taxon>
        <taxon>Gammaproteobacteria</taxon>
        <taxon>Pseudomonadales</taxon>
        <taxon>Pseudomonadaceae</taxon>
        <taxon>Pseudomonas</taxon>
    </lineage>
</organism>
<dbReference type="EMBL" id="JAAHBU010000385">
    <property type="protein sequence ID" value="NER66090.1"/>
    <property type="molecule type" value="Genomic_DNA"/>
</dbReference>
<comment type="caution">
    <text evidence="4">The sequence shown here is derived from an EMBL/GenBank/DDBJ whole genome shotgun (WGS) entry which is preliminary data.</text>
</comment>
<gene>
    <name evidence="3" type="ORF">G3435_05645</name>
    <name evidence="4" type="ORF">G3436_22295</name>
</gene>
<evidence type="ECO:0000313" key="5">
    <source>
        <dbReference type="Proteomes" id="UP000480410"/>
    </source>
</evidence>
<dbReference type="Pfam" id="PF24241">
    <property type="entry name" value="Deam_C"/>
    <property type="match status" value="1"/>
</dbReference>
<feature type="region of interest" description="Disordered" evidence="1">
    <location>
        <begin position="1"/>
        <end position="27"/>
    </location>
</feature>
<name>A0A6B3P147_9PSED</name>
<dbReference type="Proteomes" id="UP000480410">
    <property type="component" value="Unassembled WGS sequence"/>
</dbReference>
<evidence type="ECO:0000313" key="4">
    <source>
        <dbReference type="EMBL" id="NER66090.1"/>
    </source>
</evidence>
<evidence type="ECO:0000256" key="1">
    <source>
        <dbReference type="SAM" id="MobiDB-lite"/>
    </source>
</evidence>
<reference evidence="5 6" key="1">
    <citation type="submission" date="2020-02" db="EMBL/GenBank/DDBJ databases">
        <title>Broccoli isolated Pseudomonas sp.</title>
        <authorList>
            <person name="Fujikawa T."/>
            <person name="Sawada H."/>
        </authorList>
    </citation>
    <scope>NUCLEOTIDE SEQUENCE [LARGE SCALE GENOMIC DNA]</scope>
    <source>
        <strain evidence="4 6">MAFF212427</strain>
        <strain evidence="3 5">MAFF212428</strain>
    </source>
</reference>
<accession>A0A6M0CQ08</accession>
<evidence type="ECO:0000313" key="3">
    <source>
        <dbReference type="EMBL" id="NER59616.1"/>
    </source>
</evidence>
<dbReference type="EMBL" id="JAAHBV010000098">
    <property type="protein sequence ID" value="NER59616.1"/>
    <property type="molecule type" value="Genomic_DNA"/>
</dbReference>
<evidence type="ECO:0000313" key="6">
    <source>
        <dbReference type="Proteomes" id="UP000482634"/>
    </source>
</evidence>
<evidence type="ECO:0000259" key="2">
    <source>
        <dbReference type="Pfam" id="PF24241"/>
    </source>
</evidence>
<dbReference type="AlphaFoldDB" id="A0A6B3P147"/>
<keyword evidence="6" id="KW-1185">Reference proteome</keyword>
<accession>A0A6B3P147</accession>
<proteinExistence type="predicted"/>
<dbReference type="Proteomes" id="UP000482634">
    <property type="component" value="Unassembled WGS sequence"/>
</dbReference>
<dbReference type="InterPro" id="IPR057580">
    <property type="entry name" value="Deam_C"/>
</dbReference>
<feature type="domain" description="Putative cytidine deaminase C-terminal" evidence="2">
    <location>
        <begin position="3"/>
        <end position="93"/>
    </location>
</feature>
<sequence>MGGQAFTDVNQTARPGAQAKADQPTLIADRVNTKIESSGKPLPNANMATAHAEIGVIQQAYNAGKTQGAAMTLKVEGQAVCGYCRGDIAAAAEGV</sequence>